<name>A0A1M5UNJ6_FLAJO</name>
<dbReference type="InterPro" id="IPR010131">
    <property type="entry name" value="MdtP/NodT-like"/>
</dbReference>
<dbReference type="GO" id="GO:0015562">
    <property type="term" value="F:efflux transmembrane transporter activity"/>
    <property type="evidence" value="ECO:0007669"/>
    <property type="project" value="InterPro"/>
</dbReference>
<protein>
    <submittedName>
        <fullName evidence="3">Outer membrane protein, cobalt-zinc-cadmium efflux system</fullName>
    </submittedName>
</protein>
<dbReference type="AlphaFoldDB" id="A0A1M5UNJ6"/>
<evidence type="ECO:0000313" key="3">
    <source>
        <dbReference type="EMBL" id="SHH64584.1"/>
    </source>
</evidence>
<reference evidence="3 4" key="1">
    <citation type="submission" date="2016-11" db="EMBL/GenBank/DDBJ databases">
        <authorList>
            <person name="Jaros S."/>
            <person name="Januszkiewicz K."/>
            <person name="Wedrychowicz H."/>
        </authorList>
    </citation>
    <scope>NUCLEOTIDE SEQUENCE [LARGE SCALE GENOMIC DNA]</scope>
    <source>
        <strain evidence="3 4">DSM 6792</strain>
    </source>
</reference>
<dbReference type="InterPro" id="IPR003423">
    <property type="entry name" value="OMP_efflux"/>
</dbReference>
<dbReference type="EMBL" id="FQWH01000014">
    <property type="protein sequence ID" value="SHH64584.1"/>
    <property type="molecule type" value="Genomic_DNA"/>
</dbReference>
<organism evidence="3 4">
    <name type="scientific">Flavobacterium johnsoniae</name>
    <name type="common">Cytophaga johnsonae</name>
    <dbReference type="NCBI Taxonomy" id="986"/>
    <lineage>
        <taxon>Bacteria</taxon>
        <taxon>Pseudomonadati</taxon>
        <taxon>Bacteroidota</taxon>
        <taxon>Flavobacteriia</taxon>
        <taxon>Flavobacteriales</taxon>
        <taxon>Flavobacteriaceae</taxon>
        <taxon>Flavobacterium</taxon>
    </lineage>
</organism>
<dbReference type="SUPFAM" id="SSF56954">
    <property type="entry name" value="Outer membrane efflux proteins (OEP)"/>
    <property type="match status" value="1"/>
</dbReference>
<sequence length="417" mass="47349">MSKHYFLLFVLLTLFSITGIAQTNYSLQKSLQTAKNNNPVLKSQHYDVDIAQSDIVTAKLRPNLIFGFNYIGIAAEKNYAPNTGFFNSANTQTNLQLGKVFQLAGTRKNKIDFASQNSVLTQKNYNEIERNLFQDVGLKWVDVWAAQKQLEIVKKASSNLDSLVIINKVRLKNQVITETDLNRTTLLANQYTLEIRKAEQNLKNELVSLKYLLGAQEEINIDSSDDFVFVLPSNLEDFLQEALDKRTDALASKSILDVANTNISLQKSLAYPQPELGLIYNPQNTIPYVGLYGTIELPFFTRNQGEIKKSNYLKQQAEQNLIATQGLIKTEITNAFNAYQTQKSNLESFSALVSRSESILKSVKYSYLRGGTTIIDFLEAQRSWLDIQQQYYDSMQEYRISYIKLLYASGLINQIAQ</sequence>
<dbReference type="PANTHER" id="PTHR30203">
    <property type="entry name" value="OUTER MEMBRANE CATION EFFLUX PROTEIN"/>
    <property type="match status" value="1"/>
</dbReference>
<proteinExistence type="inferred from homology"/>
<evidence type="ECO:0000256" key="2">
    <source>
        <dbReference type="SAM" id="Coils"/>
    </source>
</evidence>
<keyword evidence="2" id="KW-0175">Coiled coil</keyword>
<dbReference type="RefSeq" id="WP_073411017.1">
    <property type="nucleotide sequence ID" value="NZ_FQWH01000014.1"/>
</dbReference>
<dbReference type="Pfam" id="PF02321">
    <property type="entry name" value="OEP"/>
    <property type="match status" value="2"/>
</dbReference>
<evidence type="ECO:0000256" key="1">
    <source>
        <dbReference type="ARBA" id="ARBA00007613"/>
    </source>
</evidence>
<gene>
    <name evidence="3" type="ORF">SAMN05444388_11472</name>
</gene>
<dbReference type="PANTHER" id="PTHR30203:SF24">
    <property type="entry name" value="BLR4935 PROTEIN"/>
    <property type="match status" value="1"/>
</dbReference>
<feature type="coiled-coil region" evidence="2">
    <location>
        <begin position="181"/>
        <end position="208"/>
    </location>
</feature>
<evidence type="ECO:0000313" key="4">
    <source>
        <dbReference type="Proteomes" id="UP000184112"/>
    </source>
</evidence>
<dbReference type="Gene3D" id="1.20.1600.10">
    <property type="entry name" value="Outer membrane efflux proteins (OEP)"/>
    <property type="match status" value="1"/>
</dbReference>
<dbReference type="Proteomes" id="UP000184112">
    <property type="component" value="Unassembled WGS sequence"/>
</dbReference>
<comment type="similarity">
    <text evidence="1">Belongs to the outer membrane factor (OMF) (TC 1.B.17) family.</text>
</comment>
<accession>A0A1M5UNJ6</accession>